<protein>
    <submittedName>
        <fullName evidence="1">Uncharacterized protein</fullName>
    </submittedName>
</protein>
<proteinExistence type="predicted"/>
<organism evidence="1">
    <name type="scientific">marine metagenome</name>
    <dbReference type="NCBI Taxonomy" id="408172"/>
    <lineage>
        <taxon>unclassified sequences</taxon>
        <taxon>metagenomes</taxon>
        <taxon>ecological metagenomes</taxon>
    </lineage>
</organism>
<reference evidence="1" key="1">
    <citation type="submission" date="2018-05" db="EMBL/GenBank/DDBJ databases">
        <authorList>
            <person name="Lanie J.A."/>
            <person name="Ng W.-L."/>
            <person name="Kazmierczak K.M."/>
            <person name="Andrzejewski T.M."/>
            <person name="Davidsen T.M."/>
            <person name="Wayne K.J."/>
            <person name="Tettelin H."/>
            <person name="Glass J.I."/>
            <person name="Rusch D."/>
            <person name="Podicherti R."/>
            <person name="Tsui H.-C.T."/>
            <person name="Winkler M.E."/>
        </authorList>
    </citation>
    <scope>NUCLEOTIDE SEQUENCE</scope>
</reference>
<dbReference type="EMBL" id="UINC01026374">
    <property type="protein sequence ID" value="SVB03707.1"/>
    <property type="molecule type" value="Genomic_DNA"/>
</dbReference>
<accession>A0A382ARU0</accession>
<evidence type="ECO:0000313" key="1">
    <source>
        <dbReference type="EMBL" id="SVB03707.1"/>
    </source>
</evidence>
<gene>
    <name evidence="1" type="ORF">METZ01_LOCUS156561</name>
</gene>
<sequence length="163" mass="18685">MPELIDATEIMFTPFEPKTKNRYVMYIEGIPAYLIKTASRPQITFEEIVLDHINVKRYIKGKGEWQPLVVTLYDPVVPSAAQAAMEWVRLSHESVTGRDGYSDFYKKDVSFNLLGPVGDVVEEWTLKGAWVQDANFNDLDFANGSDPVDIELQLRYDYAILQF</sequence>
<dbReference type="AlphaFoldDB" id="A0A382ARU0"/>
<name>A0A382ARU0_9ZZZZ</name>